<evidence type="ECO:0000313" key="2">
    <source>
        <dbReference type="EMBL" id="PSR80951.1"/>
    </source>
</evidence>
<dbReference type="GO" id="GO:0010499">
    <property type="term" value="P:proteasomal ubiquitin-independent protein catabolic process"/>
    <property type="evidence" value="ECO:0007669"/>
    <property type="project" value="TreeGrafter"/>
</dbReference>
<keyword evidence="3" id="KW-1185">Reference proteome</keyword>
<dbReference type="InterPro" id="IPR035309">
    <property type="entry name" value="PSME4"/>
</dbReference>
<dbReference type="AlphaFoldDB" id="A0A2R6NZ01"/>
<dbReference type="GO" id="GO:0070628">
    <property type="term" value="F:proteasome binding"/>
    <property type="evidence" value="ECO:0007669"/>
    <property type="project" value="InterPro"/>
</dbReference>
<feature type="domain" description="Proteasome activator Blm10 middle HEAT repeats region" evidence="1">
    <location>
        <begin position="2"/>
        <end position="158"/>
    </location>
</feature>
<comment type="caution">
    <text evidence="2">The sequence shown here is derived from an EMBL/GenBank/DDBJ whole genome shotgun (WGS) entry which is preliminary data.</text>
</comment>
<dbReference type="EMBL" id="MLYV02000632">
    <property type="protein sequence ID" value="PSR80951.1"/>
    <property type="molecule type" value="Genomic_DNA"/>
</dbReference>
<reference evidence="2 3" key="1">
    <citation type="submission" date="2018-02" db="EMBL/GenBank/DDBJ databases">
        <title>Genome sequence of the basidiomycete white-rot fungus Phlebia centrifuga.</title>
        <authorList>
            <person name="Granchi Z."/>
            <person name="Peng M."/>
            <person name="de Vries R.P."/>
            <person name="Hilden K."/>
            <person name="Makela M.R."/>
            <person name="Grigoriev I."/>
            <person name="Riley R."/>
        </authorList>
    </citation>
    <scope>NUCLEOTIDE SEQUENCE [LARGE SCALE GENOMIC DNA]</scope>
    <source>
        <strain evidence="2 3">FBCC195</strain>
    </source>
</reference>
<dbReference type="GO" id="GO:0016504">
    <property type="term" value="F:peptidase activator activity"/>
    <property type="evidence" value="ECO:0007669"/>
    <property type="project" value="InterPro"/>
</dbReference>
<dbReference type="Proteomes" id="UP000186601">
    <property type="component" value="Unassembled WGS sequence"/>
</dbReference>
<dbReference type="OrthoDB" id="3262036at2759"/>
<dbReference type="PANTHER" id="PTHR32170">
    <property type="entry name" value="PROTEASOME ACTIVATOR COMPLEX SUBUNIT 4"/>
    <property type="match status" value="1"/>
</dbReference>
<dbReference type="GO" id="GO:0005829">
    <property type="term" value="C:cytosol"/>
    <property type="evidence" value="ECO:0007669"/>
    <property type="project" value="TreeGrafter"/>
</dbReference>
<organism evidence="2 3">
    <name type="scientific">Hermanssonia centrifuga</name>
    <dbReference type="NCBI Taxonomy" id="98765"/>
    <lineage>
        <taxon>Eukaryota</taxon>
        <taxon>Fungi</taxon>
        <taxon>Dikarya</taxon>
        <taxon>Basidiomycota</taxon>
        <taxon>Agaricomycotina</taxon>
        <taxon>Agaricomycetes</taxon>
        <taxon>Polyporales</taxon>
        <taxon>Meruliaceae</taxon>
        <taxon>Hermanssonia</taxon>
    </lineage>
</organism>
<sequence>MAILRGCLGYGGAALLKYREQFIELVSLLVDKTKSERGYTGTGRLISRILHTVASVYPINTRFVNTDKWNDPEFNRSHNIYWGSLYEAEDVKIEWHGKPYIMMHFRLPLTGLLVPSTEEIDLVLEILDKIASPALDKVGNLLATAGKWDNVDRNDFCRPSRRQESLFYEESEVEALLVTPLALKAGFVLEDPSDPRYQKVVAHRLRFGNVIHRASVALQQNLAGEDHIDAVISVSKAIDVYLLEYAMTRTAFDGLQKAYTMTREYGSSLTALSDVH</sequence>
<evidence type="ECO:0000259" key="1">
    <source>
        <dbReference type="Pfam" id="PF16507"/>
    </source>
</evidence>
<dbReference type="Pfam" id="PF16507">
    <property type="entry name" value="HEAT_PSME4_mid"/>
    <property type="match status" value="1"/>
</dbReference>
<dbReference type="STRING" id="98765.A0A2R6NZ01"/>
<dbReference type="PANTHER" id="PTHR32170:SF3">
    <property type="entry name" value="PROTEASOME ACTIVATOR COMPLEX SUBUNIT 4"/>
    <property type="match status" value="1"/>
</dbReference>
<dbReference type="InterPro" id="IPR032430">
    <property type="entry name" value="Blm10_mid"/>
</dbReference>
<proteinExistence type="predicted"/>
<gene>
    <name evidence="2" type="ORF">PHLCEN_2v6586</name>
</gene>
<accession>A0A2R6NZ01</accession>
<dbReference type="GO" id="GO:0005634">
    <property type="term" value="C:nucleus"/>
    <property type="evidence" value="ECO:0007669"/>
    <property type="project" value="TreeGrafter"/>
</dbReference>
<name>A0A2R6NZ01_9APHY</name>
<protein>
    <recommendedName>
        <fullName evidence="1">Proteasome activator Blm10 middle HEAT repeats region domain-containing protein</fullName>
    </recommendedName>
</protein>
<evidence type="ECO:0000313" key="3">
    <source>
        <dbReference type="Proteomes" id="UP000186601"/>
    </source>
</evidence>